<evidence type="ECO:0000256" key="2">
    <source>
        <dbReference type="ARBA" id="ARBA00022438"/>
    </source>
</evidence>
<feature type="domain" description="Peptidase M28" evidence="10">
    <location>
        <begin position="194"/>
        <end position="368"/>
    </location>
</feature>
<feature type="chain" id="PRO_5045008520" description="Peptide hydrolase" evidence="9">
    <location>
        <begin position="19"/>
        <end position="394"/>
    </location>
</feature>
<keyword evidence="3 9" id="KW-0645">Protease</keyword>
<accession>A0ABY8EKF3</accession>
<evidence type="ECO:0000259" key="10">
    <source>
        <dbReference type="Pfam" id="PF04389"/>
    </source>
</evidence>
<dbReference type="InterPro" id="IPR007484">
    <property type="entry name" value="Peptidase_M28"/>
</dbReference>
<keyword evidence="7 9" id="KW-0862">Zinc</keyword>
<sequence>MRLGWWISAAAAAAVATAAPVGEQQVFALSSDAQETLPGATWWPSMRRDRVLQLDDHTQVRASEWDKWWLRWQHKTFMDITDYPNLGAKNAMRVTASKASFPDTVHYEKQLRSAFKQVSERGPRADLDKFTSFFTRYYRSESGRRSQKWLFEQVEALAAQLHPNATVREFEHPWAQRSILLHIPGSDAQLTRERGLVILGAHLDSTNFISFLRSPGADDDGSGTVTLLEALRALAADGWQPESSVEVHWYSGEEGGLLGSQAVAERYEEEGVKVRAMLQQDMTAFVRQGTEESVGIVTDYVSPALTDYVERLVRAYLDIPPKRTQLGYGGSDHASWRRAGYESAFAIEAPFELCNQQRIHTSQDVASAPEFSFPHLLRFVRLSMAFVVELSGWS</sequence>
<keyword evidence="5 9" id="KW-0732">Signal</keyword>
<evidence type="ECO:0000256" key="5">
    <source>
        <dbReference type="ARBA" id="ARBA00022729"/>
    </source>
</evidence>
<gene>
    <name evidence="11" type="ORF">GLX27_000702</name>
</gene>
<feature type="signal peptide" evidence="9">
    <location>
        <begin position="1"/>
        <end position="18"/>
    </location>
</feature>
<dbReference type="GO" id="GO:0004177">
    <property type="term" value="F:aminopeptidase activity"/>
    <property type="evidence" value="ECO:0007669"/>
    <property type="project" value="UniProtKB-KW"/>
</dbReference>
<dbReference type="Proteomes" id="UP000818624">
    <property type="component" value="Chromosome 1"/>
</dbReference>
<dbReference type="Gene3D" id="3.40.630.10">
    <property type="entry name" value="Zn peptidases"/>
    <property type="match status" value="1"/>
</dbReference>
<evidence type="ECO:0000256" key="1">
    <source>
        <dbReference type="ARBA" id="ARBA00001947"/>
    </source>
</evidence>
<dbReference type="PANTHER" id="PTHR12147">
    <property type="entry name" value="METALLOPEPTIDASE M28 FAMILY MEMBER"/>
    <property type="match status" value="1"/>
</dbReference>
<organism evidence="11 12">
    <name type="scientific">Malassezia furfur</name>
    <name type="common">Pityriasis versicolor infection agent</name>
    <name type="synonym">Pityrosporum furfur</name>
    <dbReference type="NCBI Taxonomy" id="55194"/>
    <lineage>
        <taxon>Eukaryota</taxon>
        <taxon>Fungi</taxon>
        <taxon>Dikarya</taxon>
        <taxon>Basidiomycota</taxon>
        <taxon>Ustilaginomycotina</taxon>
        <taxon>Malasseziomycetes</taxon>
        <taxon>Malasseziales</taxon>
        <taxon>Malasseziaceae</taxon>
        <taxon>Malassezia</taxon>
    </lineage>
</organism>
<evidence type="ECO:0000313" key="12">
    <source>
        <dbReference type="Proteomes" id="UP000818624"/>
    </source>
</evidence>
<dbReference type="SUPFAM" id="SSF53187">
    <property type="entry name" value="Zn-dependent exopeptidases"/>
    <property type="match status" value="1"/>
</dbReference>
<evidence type="ECO:0000256" key="8">
    <source>
        <dbReference type="ARBA" id="ARBA00043962"/>
    </source>
</evidence>
<reference evidence="11 12" key="1">
    <citation type="journal article" date="2020" name="Elife">
        <title>Loss of centromere function drives karyotype evolution in closely related Malassezia species.</title>
        <authorList>
            <person name="Sankaranarayanan S.R."/>
            <person name="Ianiri G."/>
            <person name="Coelho M.A."/>
            <person name="Reza M.H."/>
            <person name="Thimmappa B.C."/>
            <person name="Ganguly P."/>
            <person name="Vadnala R.N."/>
            <person name="Sun S."/>
            <person name="Siddharthan R."/>
            <person name="Tellgren-Roth C."/>
            <person name="Dawson T.L."/>
            <person name="Heitman J."/>
            <person name="Sanyal K."/>
        </authorList>
    </citation>
    <scope>NUCLEOTIDE SEQUENCE [LARGE SCALE GENOMIC DNA]</scope>
    <source>
        <strain evidence="11">CBS14141</strain>
    </source>
</reference>
<dbReference type="EMBL" id="CP046234">
    <property type="protein sequence ID" value="WFD46073.1"/>
    <property type="molecule type" value="Genomic_DNA"/>
</dbReference>
<protein>
    <recommendedName>
        <fullName evidence="9">Peptide hydrolase</fullName>
        <ecNumber evidence="9">3.4.-.-</ecNumber>
    </recommendedName>
</protein>
<evidence type="ECO:0000256" key="7">
    <source>
        <dbReference type="ARBA" id="ARBA00022833"/>
    </source>
</evidence>
<keyword evidence="2 11" id="KW-0031">Aminopeptidase</keyword>
<proteinExistence type="inferred from homology"/>
<dbReference type="EC" id="3.4.-.-" evidence="9"/>
<keyword evidence="6 9" id="KW-0378">Hydrolase</keyword>
<evidence type="ECO:0000313" key="11">
    <source>
        <dbReference type="EMBL" id="WFD46073.1"/>
    </source>
</evidence>
<dbReference type="PANTHER" id="PTHR12147:SF56">
    <property type="entry name" value="AMINOPEPTIDASE YDR415C-RELATED"/>
    <property type="match status" value="1"/>
</dbReference>
<comment type="similarity">
    <text evidence="8">Belongs to the peptidase M28 family. M28E subfamily.</text>
</comment>
<name>A0ABY8EKF3_MALFU</name>
<evidence type="ECO:0000256" key="3">
    <source>
        <dbReference type="ARBA" id="ARBA00022670"/>
    </source>
</evidence>
<comment type="cofactor">
    <cofactor evidence="1">
        <name>Zn(2+)</name>
        <dbReference type="ChEBI" id="CHEBI:29105"/>
    </cofactor>
</comment>
<evidence type="ECO:0000256" key="6">
    <source>
        <dbReference type="ARBA" id="ARBA00022801"/>
    </source>
</evidence>
<evidence type="ECO:0000256" key="4">
    <source>
        <dbReference type="ARBA" id="ARBA00022723"/>
    </source>
</evidence>
<evidence type="ECO:0000256" key="9">
    <source>
        <dbReference type="RuleBase" id="RU361240"/>
    </source>
</evidence>
<keyword evidence="12" id="KW-1185">Reference proteome</keyword>
<dbReference type="Pfam" id="PF04389">
    <property type="entry name" value="Peptidase_M28"/>
    <property type="match status" value="1"/>
</dbReference>
<dbReference type="InterPro" id="IPR045175">
    <property type="entry name" value="M28_fam"/>
</dbReference>
<keyword evidence="4 9" id="KW-0479">Metal-binding</keyword>